<reference evidence="3 4" key="1">
    <citation type="journal article" date="2013" name="Genome Biol.">
        <title>Comparative genomics of the core and accessory genomes of 48 Sinorhizobium strains comprising five genospecies.</title>
        <authorList>
            <person name="Sugawara M."/>
            <person name="Epstein B."/>
            <person name="Badgley B.D."/>
            <person name="Unno T."/>
            <person name="Xu L."/>
            <person name="Reese J."/>
            <person name="Gyaneshwar P."/>
            <person name="Denny R."/>
            <person name="Mudge J."/>
            <person name="Bharti A.K."/>
            <person name="Farmer A.D."/>
            <person name="May G.D."/>
            <person name="Woodward J.E."/>
            <person name="Medigue C."/>
            <person name="Vallenet D."/>
            <person name="Lajus A."/>
            <person name="Rouy Z."/>
            <person name="Martinez-Vaz B."/>
            <person name="Tiffin P."/>
            <person name="Young N.D."/>
            <person name="Sadowsky M.J."/>
        </authorList>
    </citation>
    <scope>NUCLEOTIDE SEQUENCE [LARGE SCALE GENOMIC DNA]</scope>
    <source>
        <strain evidence="3 4">N6B1</strain>
    </source>
</reference>
<dbReference type="InterPro" id="IPR012906">
    <property type="entry name" value="PaaX-like_N"/>
</dbReference>
<dbReference type="InterPro" id="IPR036390">
    <property type="entry name" value="WH_DNA-bd_sf"/>
</dbReference>
<dbReference type="GO" id="GO:0006351">
    <property type="term" value="P:DNA-templated transcription"/>
    <property type="evidence" value="ECO:0007669"/>
    <property type="project" value="InterPro"/>
</dbReference>
<dbReference type="PIRSF" id="PIRSF020623">
    <property type="entry name" value="PaaX"/>
    <property type="match status" value="1"/>
</dbReference>
<evidence type="ECO:0000313" key="3">
    <source>
        <dbReference type="EMBL" id="MQW34587.1"/>
    </source>
</evidence>
<sequence>MQANGENSAEQGSRIIRPILDETPLRAASFIVTIYGDVVEPRGGAIWIGNLIEICAGVGISETLVRTAVSRLVAAGQLAGEREGRRSFYRLTDAARAEFAAAARVIFGPPEEASWHFVQLMGSSAEERMQMLERSGHARLGPRLAVGVRPFPSAIMPAVVFRAEPAQGASELKAFASGCWDLGPHAQAYRRFLACFGKLAVLPDTARAIAPAECLSARLLMVHQFRFVTLREPRLPAEILPADWPGDEARRLFARLYRSLSPQADLHVARNCVTLTGPLPKATGATEHRLRMLCGEAAPGKSGNPV</sequence>
<dbReference type="EMBL" id="WISR01000154">
    <property type="protein sequence ID" value="MQW34587.1"/>
    <property type="molecule type" value="Genomic_DNA"/>
</dbReference>
<dbReference type="InterPro" id="IPR013225">
    <property type="entry name" value="PaaX_C"/>
</dbReference>
<name>A0A222KHW5_RHIML</name>
<dbReference type="SUPFAM" id="SSF46785">
    <property type="entry name" value="Winged helix' DNA-binding domain"/>
    <property type="match status" value="1"/>
</dbReference>
<dbReference type="InterPro" id="IPR011965">
    <property type="entry name" value="PaaX_trns_reg"/>
</dbReference>
<accession>A0A222KHW5</accession>
<dbReference type="PANTHER" id="PTHR30319">
    <property type="entry name" value="PHENYLACETIC ACID REGULATOR-RELATED TRANSCRIPTIONAL REPRESSOR"/>
    <property type="match status" value="1"/>
</dbReference>
<dbReference type="AlphaFoldDB" id="A0A222KHW5"/>
<dbReference type="Gene3D" id="1.20.58.1460">
    <property type="match status" value="1"/>
</dbReference>
<dbReference type="GO" id="GO:0006355">
    <property type="term" value="P:regulation of DNA-templated transcription"/>
    <property type="evidence" value="ECO:0007669"/>
    <property type="project" value="UniProtKB-ARBA"/>
</dbReference>
<comment type="caution">
    <text evidence="3">The sequence shown here is derived from an EMBL/GenBank/DDBJ whole genome shotgun (WGS) entry which is preliminary data.</text>
</comment>
<dbReference type="Pfam" id="PF07848">
    <property type="entry name" value="PaaX"/>
    <property type="match status" value="1"/>
</dbReference>
<dbReference type="InterPro" id="IPR036388">
    <property type="entry name" value="WH-like_DNA-bd_sf"/>
</dbReference>
<dbReference type="CDD" id="cd00090">
    <property type="entry name" value="HTH_ARSR"/>
    <property type="match status" value="1"/>
</dbReference>
<evidence type="ECO:0000259" key="2">
    <source>
        <dbReference type="Pfam" id="PF08223"/>
    </source>
</evidence>
<feature type="domain" description="Transcriptional repressor PaaX-like N-terminal" evidence="1">
    <location>
        <begin position="26"/>
        <end position="94"/>
    </location>
</feature>
<dbReference type="Gene3D" id="1.10.10.10">
    <property type="entry name" value="Winged helix-like DNA-binding domain superfamily/Winged helix DNA-binding domain"/>
    <property type="match status" value="1"/>
</dbReference>
<dbReference type="Pfam" id="PF08223">
    <property type="entry name" value="PaaX_C"/>
    <property type="match status" value="1"/>
</dbReference>
<dbReference type="Proteomes" id="UP000429484">
    <property type="component" value="Unassembled WGS sequence"/>
</dbReference>
<dbReference type="InterPro" id="IPR011991">
    <property type="entry name" value="ArsR-like_HTH"/>
</dbReference>
<dbReference type="OMA" id="GPVTWIA"/>
<dbReference type="RefSeq" id="WP_003527995.1">
    <property type="nucleotide sequence ID" value="NZ_CP019484.1"/>
</dbReference>
<protein>
    <submittedName>
        <fullName evidence="3">Phenylacetic acid degradation operon negative regulatory protein PaaX</fullName>
    </submittedName>
</protein>
<organism evidence="3 4">
    <name type="scientific">Rhizobium meliloti</name>
    <name type="common">Ensifer meliloti</name>
    <name type="synonym">Sinorhizobium meliloti</name>
    <dbReference type="NCBI Taxonomy" id="382"/>
    <lineage>
        <taxon>Bacteria</taxon>
        <taxon>Pseudomonadati</taxon>
        <taxon>Pseudomonadota</taxon>
        <taxon>Alphaproteobacteria</taxon>
        <taxon>Hyphomicrobiales</taxon>
        <taxon>Rhizobiaceae</taxon>
        <taxon>Sinorhizobium/Ensifer group</taxon>
        <taxon>Sinorhizobium</taxon>
    </lineage>
</organism>
<dbReference type="PANTHER" id="PTHR30319:SF1">
    <property type="entry name" value="TRANSCRIPTIONAL REPRESSOR PAAX"/>
    <property type="match status" value="1"/>
</dbReference>
<dbReference type="GeneID" id="25013009"/>
<proteinExistence type="predicted"/>
<evidence type="ECO:0000259" key="1">
    <source>
        <dbReference type="Pfam" id="PF07848"/>
    </source>
</evidence>
<gene>
    <name evidence="3" type="primary">paaX</name>
    <name evidence="3" type="ORF">GHK53_17740</name>
</gene>
<evidence type="ECO:0000313" key="4">
    <source>
        <dbReference type="Proteomes" id="UP000429484"/>
    </source>
</evidence>
<dbReference type="NCBIfam" id="TIGR02277">
    <property type="entry name" value="PaaX_trns_reg"/>
    <property type="match status" value="1"/>
</dbReference>
<feature type="domain" description="Transcriptional repressor PaaX-like C-terminal" evidence="2">
    <location>
        <begin position="180"/>
        <end position="269"/>
    </location>
</feature>